<proteinExistence type="predicted"/>
<dbReference type="Proteomes" id="UP000248857">
    <property type="component" value="Unassembled WGS sequence"/>
</dbReference>
<dbReference type="EMBL" id="PQWO01000004">
    <property type="protein sequence ID" value="PZD74031.1"/>
    <property type="molecule type" value="Genomic_DNA"/>
</dbReference>
<evidence type="ECO:0000256" key="1">
    <source>
        <dbReference type="SAM" id="MobiDB-lite"/>
    </source>
</evidence>
<name>A0A2W1K040_9CYAN</name>
<reference evidence="2 3" key="1">
    <citation type="journal article" date="2018" name="Sci. Rep.">
        <title>A novel species of the marine cyanobacterium Acaryochloris with a unique pigment content and lifestyle.</title>
        <authorList>
            <person name="Partensky F."/>
            <person name="Six C."/>
            <person name="Ratin M."/>
            <person name="Garczarek L."/>
            <person name="Vaulot D."/>
            <person name="Probert I."/>
            <person name="Calteau A."/>
            <person name="Gourvil P."/>
            <person name="Marie D."/>
            <person name="Grebert T."/>
            <person name="Bouchier C."/>
            <person name="Le Panse S."/>
            <person name="Gachenot M."/>
            <person name="Rodriguez F."/>
            <person name="Garrido J.L."/>
        </authorList>
    </citation>
    <scope>NUCLEOTIDE SEQUENCE [LARGE SCALE GENOMIC DNA]</scope>
    <source>
        <strain evidence="2 3">RCC1774</strain>
    </source>
</reference>
<evidence type="ECO:0000313" key="2">
    <source>
        <dbReference type="EMBL" id="PZD74031.1"/>
    </source>
</evidence>
<protein>
    <submittedName>
        <fullName evidence="2">Uncharacterized protein</fullName>
    </submittedName>
</protein>
<accession>A0A2W1K040</accession>
<dbReference type="RefSeq" id="WP_146242298.1">
    <property type="nucleotide sequence ID" value="NZ_CAWNWM010000004.1"/>
</dbReference>
<dbReference type="OrthoDB" id="573746at2"/>
<feature type="region of interest" description="Disordered" evidence="1">
    <location>
        <begin position="66"/>
        <end position="85"/>
    </location>
</feature>
<dbReference type="AlphaFoldDB" id="A0A2W1K040"/>
<keyword evidence="3" id="KW-1185">Reference proteome</keyword>
<organism evidence="2 3">
    <name type="scientific">Acaryochloris thomasi RCC1774</name>
    <dbReference type="NCBI Taxonomy" id="1764569"/>
    <lineage>
        <taxon>Bacteria</taxon>
        <taxon>Bacillati</taxon>
        <taxon>Cyanobacteriota</taxon>
        <taxon>Cyanophyceae</taxon>
        <taxon>Acaryochloridales</taxon>
        <taxon>Acaryochloridaceae</taxon>
        <taxon>Acaryochloris</taxon>
        <taxon>Acaryochloris thomasi</taxon>
    </lineage>
</organism>
<sequence length="85" mass="9843">MNRQMNLSELTTQQITDLLWMLKGTPQAQILYEEFSGRPSKPCIAPDDPDWDTEITASLKAEFDSPHYLQDIRESNESESQQRKV</sequence>
<comment type="caution">
    <text evidence="2">The sequence shown here is derived from an EMBL/GenBank/DDBJ whole genome shotgun (WGS) entry which is preliminary data.</text>
</comment>
<evidence type="ECO:0000313" key="3">
    <source>
        <dbReference type="Proteomes" id="UP000248857"/>
    </source>
</evidence>
<gene>
    <name evidence="2" type="ORF">C1752_01568</name>
</gene>